<protein>
    <recommendedName>
        <fullName evidence="8">PGG domain-containing protein</fullName>
    </recommendedName>
</protein>
<dbReference type="AlphaFoldDB" id="A0A7N2LJJ7"/>
<evidence type="ECO:0000256" key="3">
    <source>
        <dbReference type="ARBA" id="ARBA00022737"/>
    </source>
</evidence>
<evidence type="ECO:0000256" key="7">
    <source>
        <dbReference type="PROSITE-ProRule" id="PRU00023"/>
    </source>
</evidence>
<keyword evidence="5 7" id="KW-0040">ANK repeat</keyword>
<keyword evidence="10" id="KW-1185">Reference proteome</keyword>
<dbReference type="EnsemblPlants" id="QL04p079836:mrna">
    <property type="protein sequence ID" value="QL04p079836:mrna"/>
    <property type="gene ID" value="QL04p079836"/>
</dbReference>
<evidence type="ECO:0000313" key="10">
    <source>
        <dbReference type="Proteomes" id="UP000594261"/>
    </source>
</evidence>
<dbReference type="Pfam" id="PF12796">
    <property type="entry name" value="Ank_2"/>
    <property type="match status" value="1"/>
</dbReference>
<dbReference type="PANTHER" id="PTHR24186">
    <property type="entry name" value="PROTEIN PHOSPHATASE 1 REGULATORY SUBUNIT"/>
    <property type="match status" value="1"/>
</dbReference>
<evidence type="ECO:0000256" key="1">
    <source>
        <dbReference type="ARBA" id="ARBA00004141"/>
    </source>
</evidence>
<dbReference type="PROSITE" id="PS50297">
    <property type="entry name" value="ANK_REP_REGION"/>
    <property type="match status" value="1"/>
</dbReference>
<organism evidence="9 10">
    <name type="scientific">Quercus lobata</name>
    <name type="common">Valley oak</name>
    <dbReference type="NCBI Taxonomy" id="97700"/>
    <lineage>
        <taxon>Eukaryota</taxon>
        <taxon>Viridiplantae</taxon>
        <taxon>Streptophyta</taxon>
        <taxon>Embryophyta</taxon>
        <taxon>Tracheophyta</taxon>
        <taxon>Spermatophyta</taxon>
        <taxon>Magnoliopsida</taxon>
        <taxon>eudicotyledons</taxon>
        <taxon>Gunneridae</taxon>
        <taxon>Pentapetalae</taxon>
        <taxon>rosids</taxon>
        <taxon>fabids</taxon>
        <taxon>Fagales</taxon>
        <taxon>Fagaceae</taxon>
        <taxon>Quercus</taxon>
    </lineage>
</organism>
<name>A0A7N2LJJ7_QUELO</name>
<accession>A0A7N2LJJ7</accession>
<keyword evidence="2" id="KW-0812">Transmembrane</keyword>
<feature type="repeat" description="ANK" evidence="7">
    <location>
        <begin position="13"/>
        <end position="35"/>
    </location>
</feature>
<evidence type="ECO:0000256" key="2">
    <source>
        <dbReference type="ARBA" id="ARBA00022692"/>
    </source>
</evidence>
<evidence type="ECO:0000313" key="9">
    <source>
        <dbReference type="EnsemblPlants" id="QL04p079836:mrna"/>
    </source>
</evidence>
<dbReference type="EMBL" id="LRBV02000004">
    <property type="status" value="NOT_ANNOTATED_CDS"/>
    <property type="molecule type" value="Genomic_DNA"/>
</dbReference>
<dbReference type="InterPro" id="IPR036770">
    <property type="entry name" value="Ankyrin_rpt-contain_sf"/>
</dbReference>
<dbReference type="InterPro" id="IPR002110">
    <property type="entry name" value="Ankyrin_rpt"/>
</dbReference>
<dbReference type="Pfam" id="PF13962">
    <property type="entry name" value="PGG"/>
    <property type="match status" value="1"/>
</dbReference>
<keyword evidence="3" id="KW-0677">Repeat</keyword>
<dbReference type="OMA" id="IAQIHIV"/>
<reference evidence="9" key="2">
    <citation type="submission" date="2021-01" db="UniProtKB">
        <authorList>
            <consortium name="EnsemblPlants"/>
        </authorList>
    </citation>
    <scope>IDENTIFICATION</scope>
</reference>
<dbReference type="PANTHER" id="PTHR24186:SF36">
    <property type="entry name" value="SERINE_THREONINE-PROTEIN PHOSPHATASE 6 REGULATORY ANKYRIN REPEAT SUBUNIT A-LIKE"/>
    <property type="match status" value="1"/>
</dbReference>
<dbReference type="SMART" id="SM00248">
    <property type="entry name" value="ANK"/>
    <property type="match status" value="2"/>
</dbReference>
<keyword evidence="6" id="KW-0472">Membrane</keyword>
<evidence type="ECO:0000256" key="4">
    <source>
        <dbReference type="ARBA" id="ARBA00022989"/>
    </source>
</evidence>
<evidence type="ECO:0000256" key="5">
    <source>
        <dbReference type="ARBA" id="ARBA00023043"/>
    </source>
</evidence>
<keyword evidence="4" id="KW-1133">Transmembrane helix</keyword>
<reference evidence="9 10" key="1">
    <citation type="journal article" date="2016" name="G3 (Bethesda)">
        <title>First Draft Assembly and Annotation of the Genome of a California Endemic Oak Quercus lobata Nee (Fagaceae).</title>
        <authorList>
            <person name="Sork V.L."/>
            <person name="Fitz-Gibbon S.T."/>
            <person name="Puiu D."/>
            <person name="Crepeau M."/>
            <person name="Gugger P.F."/>
            <person name="Sherman R."/>
            <person name="Stevens K."/>
            <person name="Langley C.H."/>
            <person name="Pellegrini M."/>
            <person name="Salzberg S.L."/>
        </authorList>
    </citation>
    <scope>NUCLEOTIDE SEQUENCE [LARGE SCALE GENOMIC DNA]</scope>
    <source>
        <strain evidence="9 10">cv. SW786</strain>
    </source>
</reference>
<feature type="domain" description="PGG" evidence="8">
    <location>
        <begin position="181"/>
        <end position="240"/>
    </location>
</feature>
<dbReference type="SUPFAM" id="SSF48403">
    <property type="entry name" value="Ankyrin repeat"/>
    <property type="match status" value="1"/>
</dbReference>
<dbReference type="InParanoid" id="A0A7N2LJJ7"/>
<comment type="subcellular location">
    <subcellularLocation>
        <location evidence="1">Membrane</location>
        <topology evidence="1">Multi-pass membrane protein</topology>
    </subcellularLocation>
</comment>
<proteinExistence type="predicted"/>
<dbReference type="PROSITE" id="PS50088">
    <property type="entry name" value="ANK_REPEAT"/>
    <property type="match status" value="1"/>
</dbReference>
<evidence type="ECO:0000259" key="8">
    <source>
        <dbReference type="Pfam" id="PF13962"/>
    </source>
</evidence>
<dbReference type="Gene3D" id="1.25.40.20">
    <property type="entry name" value="Ankyrin repeat-containing domain"/>
    <property type="match status" value="1"/>
</dbReference>
<evidence type="ECO:0000256" key="6">
    <source>
        <dbReference type="ARBA" id="ARBA00023136"/>
    </source>
</evidence>
<dbReference type="Proteomes" id="UP000594261">
    <property type="component" value="Chromosome 4"/>
</dbReference>
<dbReference type="GO" id="GO:0005886">
    <property type="term" value="C:plasma membrane"/>
    <property type="evidence" value="ECO:0007669"/>
    <property type="project" value="TreeGrafter"/>
</dbReference>
<dbReference type="InterPro" id="IPR026961">
    <property type="entry name" value="PGG_dom"/>
</dbReference>
<sequence length="308" mass="34146">MADRHVAYMKDTEGRTALHIAAYSGHKTIMKKILSSCPDCYELVDDKRGWNALHFAVNSFYPRGAVRLILQNSTLKSLWNEKDADGNTVLHHHSNSSRFILQLGNDPRLDQMAFNKQNLDAFDVVATNEEIGVGKFLALRKLTFGNLCLSKRVFRRMVKVEGKETIMEKDDIIEEKFMIKVERAAEAHLVVAALIATVTFAAGIAVPGGFVDGKDTDAGAAILRTNVAFKAFIISNSIAMKPAQFLLSFPFNYRNATAPHHSCFVGLLTQKHVGSPFPYTITKAVVQTPPVMFTQLLLEVAVEASVFE</sequence>
<dbReference type="Gramene" id="QL04p079836:mrna">
    <property type="protein sequence ID" value="QL04p079836:mrna"/>
    <property type="gene ID" value="QL04p079836"/>
</dbReference>